<dbReference type="PIRSF" id="PIRSF015736">
    <property type="entry name" value="MI"/>
    <property type="match status" value="1"/>
</dbReference>
<dbReference type="Gene3D" id="3.40.50.12500">
    <property type="match status" value="1"/>
</dbReference>
<dbReference type="InterPro" id="IPR026286">
    <property type="entry name" value="MaiA/AMDase"/>
</dbReference>
<dbReference type="PANTHER" id="PTHR40267">
    <property type="entry name" value="BLR3294 PROTEIN"/>
    <property type="match status" value="1"/>
</dbReference>
<evidence type="ECO:0000313" key="1">
    <source>
        <dbReference type="EMBL" id="CAI7990873.1"/>
    </source>
</evidence>
<evidence type="ECO:0000313" key="3">
    <source>
        <dbReference type="Proteomes" id="UP001174909"/>
    </source>
</evidence>
<reference evidence="1" key="1">
    <citation type="submission" date="2023-03" db="EMBL/GenBank/DDBJ databases">
        <authorList>
            <person name="Steffen K."/>
            <person name="Cardenas P."/>
        </authorList>
    </citation>
    <scope>NUCLEOTIDE SEQUENCE</scope>
</reference>
<keyword evidence="3" id="KW-1185">Reference proteome</keyword>
<dbReference type="Proteomes" id="UP001174909">
    <property type="component" value="Unassembled WGS sequence"/>
</dbReference>
<proteinExistence type="predicted"/>
<protein>
    <submittedName>
        <fullName evidence="1">Maleate isomerase</fullName>
    </submittedName>
</protein>
<sequence>MANLTNTHRIGALVPATNPVVEPDFYRVVPPDITVHFERMWNGTWGSQPEISTETGHRLSMTSAEANEVETALFGFDIGKMNDDVARGASALSNIGPDVLAYACTSGTWHKGYMAYDRMIAGIMEEASGVQSITAVGSCIAAMQHMGSRKLSIAGPYRNYHLRNRLKPLMEEAGFEVLSADGEPWLQDSMNPREIDAEPPQTIIDFVPTVAQQEADTIFLPGTAWRALDAVEELEQKLGKTVISVNQATIWMALRRVGWTKPIDGYGSLLRNLA</sequence>
<name>A0AA35QTV3_GEOBA</name>
<organism evidence="1 3">
    <name type="scientific">Geodia barretti</name>
    <name type="common">Barrett's horny sponge</name>
    <dbReference type="NCBI Taxonomy" id="519541"/>
    <lineage>
        <taxon>Eukaryota</taxon>
        <taxon>Metazoa</taxon>
        <taxon>Porifera</taxon>
        <taxon>Demospongiae</taxon>
        <taxon>Heteroscleromorpha</taxon>
        <taxon>Tetractinellida</taxon>
        <taxon>Astrophorina</taxon>
        <taxon>Geodiidae</taxon>
        <taxon>Geodia</taxon>
    </lineage>
</organism>
<comment type="caution">
    <text evidence="1">The sequence shown here is derived from an EMBL/GenBank/DDBJ whole genome shotgun (WGS) entry which is preliminary data.</text>
</comment>
<dbReference type="GO" id="GO:0016853">
    <property type="term" value="F:isomerase activity"/>
    <property type="evidence" value="ECO:0007669"/>
    <property type="project" value="UniProtKB-KW"/>
</dbReference>
<gene>
    <name evidence="2" type="ORF">GBAR_LOCUS27704</name>
    <name evidence="1" type="ORF">GBAR_LOCUS569</name>
</gene>
<evidence type="ECO:0000313" key="2">
    <source>
        <dbReference type="EMBL" id="CAI8050437.1"/>
    </source>
</evidence>
<keyword evidence="1" id="KW-0413">Isomerase</keyword>
<accession>A0AA35QTV3</accession>
<dbReference type="InterPro" id="IPR053714">
    <property type="entry name" value="Iso_Racemase_Enz_sf"/>
</dbReference>
<dbReference type="EMBL" id="CASHTH010000085">
    <property type="protein sequence ID" value="CAI7990873.1"/>
    <property type="molecule type" value="Genomic_DNA"/>
</dbReference>
<dbReference type="Pfam" id="PF17645">
    <property type="entry name" value="Amdase"/>
    <property type="match status" value="1"/>
</dbReference>
<dbReference type="EMBL" id="CASHTH010003866">
    <property type="protein sequence ID" value="CAI8050437.1"/>
    <property type="molecule type" value="Genomic_DNA"/>
</dbReference>
<dbReference type="AlphaFoldDB" id="A0AA35QTV3"/>
<dbReference type="PANTHER" id="PTHR40267:SF1">
    <property type="entry name" value="BLR3294 PROTEIN"/>
    <property type="match status" value="1"/>
</dbReference>